<dbReference type="SMART" id="SM00442">
    <property type="entry name" value="FGF"/>
    <property type="match status" value="1"/>
</dbReference>
<dbReference type="InterPro" id="IPR002209">
    <property type="entry name" value="Fibroblast_GF_fam"/>
</dbReference>
<name>A0A8C0XJK3_CASCN</name>
<evidence type="ECO:0000256" key="3">
    <source>
        <dbReference type="RuleBase" id="RU049442"/>
    </source>
</evidence>
<dbReference type="Pfam" id="PF00167">
    <property type="entry name" value="FGF"/>
    <property type="match status" value="1"/>
</dbReference>
<evidence type="ECO:0000256" key="1">
    <source>
        <dbReference type="ARBA" id="ARBA00007936"/>
    </source>
</evidence>
<dbReference type="GeneID" id="141422453"/>
<dbReference type="AlphaFoldDB" id="A0A8C0XJK3"/>
<dbReference type="InterPro" id="IPR035444">
    <property type="entry name" value="FGF15/19/21"/>
</dbReference>
<dbReference type="PROSITE" id="PS00247">
    <property type="entry name" value="HBGF_FGF"/>
    <property type="match status" value="1"/>
</dbReference>
<dbReference type="InterPro" id="IPR008996">
    <property type="entry name" value="IL1/FGF"/>
</dbReference>
<dbReference type="GO" id="GO:0008543">
    <property type="term" value="P:fibroblast growth factor receptor signaling pathway"/>
    <property type="evidence" value="ECO:0007669"/>
    <property type="project" value="InterPro"/>
</dbReference>
<dbReference type="PRINTS" id="PR00262">
    <property type="entry name" value="IL1HBGF"/>
</dbReference>
<accession>A0A8C0XJK3</accession>
<organism evidence="4">
    <name type="scientific">Castor canadensis</name>
    <name type="common">American beaver</name>
    <dbReference type="NCBI Taxonomy" id="51338"/>
    <lineage>
        <taxon>Eukaryota</taxon>
        <taxon>Metazoa</taxon>
        <taxon>Chordata</taxon>
        <taxon>Craniata</taxon>
        <taxon>Vertebrata</taxon>
        <taxon>Euteleostomi</taxon>
        <taxon>Mammalia</taxon>
        <taxon>Eutheria</taxon>
        <taxon>Euarchontoglires</taxon>
        <taxon>Glires</taxon>
        <taxon>Rodentia</taxon>
        <taxon>Castorimorpha</taxon>
        <taxon>Castoridae</taxon>
        <taxon>Castor</taxon>
    </lineage>
</organism>
<dbReference type="Ensembl" id="ENSCCNT00000030862.1">
    <property type="protein sequence ID" value="ENSCCNP00000024200.1"/>
    <property type="gene ID" value="ENSCCNG00000023715.1"/>
</dbReference>
<proteinExistence type="inferred from homology"/>
<dbReference type="PIRSF" id="PIRSF037961">
    <property type="entry name" value="FGF-19_FGF-21"/>
    <property type="match status" value="1"/>
</dbReference>
<dbReference type="Gene3D" id="2.80.10.50">
    <property type="match status" value="1"/>
</dbReference>
<evidence type="ECO:0000256" key="2">
    <source>
        <dbReference type="PIRSR" id="PIRSR037961-50"/>
    </source>
</evidence>
<dbReference type="PRINTS" id="PR00263">
    <property type="entry name" value="HBGFFGF"/>
</dbReference>
<dbReference type="GO" id="GO:0005576">
    <property type="term" value="C:extracellular region"/>
    <property type="evidence" value="ECO:0007669"/>
    <property type="project" value="InterPro"/>
</dbReference>
<sequence>MPSAPSGCVVARALVLATLWLAVAGRPLALSDQGPHLYYGWDEPIRLRHLYAAGPYGRSNCFLRIHSDGSVDCEENQSQHSLLEIRAVALQTVAIKDVNSVRYLCMDEDGKMRGLVRYSEEDCAFKEEISYSGYNVYRSPKHHRPVALGSTKQKHQMQKDATVQPSYFLPMLPQTPEETRDHLEPVFSLPLETDSMDPFGMASELGMVKSPSFQK</sequence>
<feature type="chain" id="PRO_5034370699" description="Fibroblast growth factor" evidence="3">
    <location>
        <begin position="26"/>
        <end position="215"/>
    </location>
</feature>
<reference evidence="4" key="1">
    <citation type="submission" date="2023-09" db="UniProtKB">
        <authorList>
            <consortium name="Ensembl"/>
        </authorList>
    </citation>
    <scope>IDENTIFICATION</scope>
</reference>
<feature type="disulfide bond" evidence="2">
    <location>
        <begin position="61"/>
        <end position="73"/>
    </location>
</feature>
<dbReference type="PANTHER" id="PTHR11486">
    <property type="entry name" value="FIBROBLAST GROWTH FACTOR"/>
    <property type="match status" value="1"/>
</dbReference>
<feature type="signal peptide" evidence="3">
    <location>
        <begin position="1"/>
        <end position="25"/>
    </location>
</feature>
<keyword evidence="2" id="KW-1015">Disulfide bond</keyword>
<dbReference type="SUPFAM" id="SSF50353">
    <property type="entry name" value="Cytokine"/>
    <property type="match status" value="1"/>
</dbReference>
<evidence type="ECO:0000313" key="4">
    <source>
        <dbReference type="Ensembl" id="ENSCCNP00000024200.1"/>
    </source>
</evidence>
<comment type="similarity">
    <text evidence="1 3">Belongs to the heparin-binding growth factors family.</text>
</comment>
<protein>
    <recommendedName>
        <fullName evidence="3">Fibroblast growth factor</fullName>
        <shortName evidence="3">FGF</shortName>
    </recommendedName>
</protein>
<feature type="disulfide bond" evidence="2">
    <location>
        <begin position="105"/>
        <end position="123"/>
    </location>
</feature>
<dbReference type="GO" id="GO:0005104">
    <property type="term" value="F:fibroblast growth factor receptor binding"/>
    <property type="evidence" value="ECO:0007669"/>
    <property type="project" value="InterPro"/>
</dbReference>
<keyword evidence="3" id="KW-0732">Signal</keyword>
<dbReference type="RefSeq" id="XP_073925780.1">
    <property type="nucleotide sequence ID" value="XM_074069679.1"/>
</dbReference>
<dbReference type="GO" id="GO:0008083">
    <property type="term" value="F:growth factor activity"/>
    <property type="evidence" value="ECO:0007669"/>
    <property type="project" value="InterPro"/>
</dbReference>